<evidence type="ECO:0000256" key="4">
    <source>
        <dbReference type="ARBA" id="ARBA00011668"/>
    </source>
</evidence>
<dbReference type="GO" id="GO:0044208">
    <property type="term" value="P:'de novo' AMP biosynthetic process"/>
    <property type="evidence" value="ECO:0007669"/>
    <property type="project" value="UniProtKB-UniPathway"/>
</dbReference>
<comment type="subunit">
    <text evidence="4">Homotetramer. Residues from neighboring subunits contribute catalytic and substrate-binding residues to each active site.</text>
</comment>
<dbReference type="Gene3D" id="1.20.200.10">
    <property type="entry name" value="Fumarase/aspartase (Central domain)"/>
    <property type="match status" value="1"/>
</dbReference>
<dbReference type="GO" id="GO:0006189">
    <property type="term" value="P:'de novo' IMP biosynthetic process"/>
    <property type="evidence" value="ECO:0007669"/>
    <property type="project" value="UniProtKB-UniPathway"/>
</dbReference>
<name>A0A1Q5U8R5_9GAMM</name>
<dbReference type="AlphaFoldDB" id="A0A1Q5U8R5"/>
<reference evidence="17 18" key="1">
    <citation type="submission" date="2016-09" db="EMBL/GenBank/DDBJ databases">
        <title>Xenorhabdus thuongxuanensis sp. nov. and Xenorhabdus eapokensis sp. nov., isolated from Steinernema species.</title>
        <authorList>
            <person name="Kaempfer P."/>
            <person name="Tobias N.J."/>
            <person name="Phan Ke L."/>
            <person name="Bode H.B."/>
            <person name="Glaeser S.P."/>
        </authorList>
    </citation>
    <scope>NUCLEOTIDE SEQUENCE [LARGE SCALE GENOMIC DNA]</scope>
    <source>
        <strain evidence="17 18">30TX1</strain>
    </source>
</reference>
<dbReference type="GO" id="GO:0005829">
    <property type="term" value="C:cytosol"/>
    <property type="evidence" value="ECO:0007669"/>
    <property type="project" value="TreeGrafter"/>
</dbReference>
<evidence type="ECO:0000256" key="14">
    <source>
        <dbReference type="RuleBase" id="RU361172"/>
    </source>
</evidence>
<evidence type="ECO:0000256" key="12">
    <source>
        <dbReference type="ARBA" id="ARBA00049115"/>
    </source>
</evidence>
<protein>
    <recommendedName>
        <fullName evidence="6 13">Adenylosuccinate lyase</fullName>
        <shortName evidence="14">ASL</shortName>
        <ecNumber evidence="5 13">4.3.2.2</ecNumber>
    </recommendedName>
    <alternativeName>
        <fullName evidence="11 14">Adenylosuccinase</fullName>
    </alternativeName>
</protein>
<dbReference type="Pfam" id="PF08328">
    <property type="entry name" value="ASL_C"/>
    <property type="match status" value="1"/>
</dbReference>
<evidence type="ECO:0000256" key="9">
    <source>
        <dbReference type="ARBA" id="ARBA00024477"/>
    </source>
</evidence>
<evidence type="ECO:0000256" key="3">
    <source>
        <dbReference type="ARBA" id="ARBA00008273"/>
    </source>
</evidence>
<evidence type="ECO:0000256" key="6">
    <source>
        <dbReference type="ARBA" id="ARBA00017058"/>
    </source>
</evidence>
<evidence type="ECO:0000256" key="2">
    <source>
        <dbReference type="ARBA" id="ARBA00004734"/>
    </source>
</evidence>
<comment type="function">
    <text evidence="10">Catalyzes two reactions in de novo purine nucleotide biosynthesis. Catalyzes the breakdown of 5-aminoimidazole- (N-succinylocarboxamide) ribotide (SAICAR or 2-[5-amino-1-(5-phospho-beta-D-ribosyl)imidazole-4-carboxamido]succinate) to 5-aminoimidazole-4-carboxamide ribotide (AICAR or 5-amino-1-(5-phospho-beta-D-ribosyl)imidazole-4-carboxamide) and fumarate, and of adenylosuccinate (ADS or N(6)-(1,2-dicarboxyethyl)-AMP) to adenosine monophosphate (AMP) and fumarate.</text>
</comment>
<dbReference type="InterPro" id="IPR047136">
    <property type="entry name" value="PurB_bact"/>
</dbReference>
<evidence type="ECO:0000256" key="11">
    <source>
        <dbReference type="ARBA" id="ARBA00030717"/>
    </source>
</evidence>
<dbReference type="InterPro" id="IPR022761">
    <property type="entry name" value="Fumarate_lyase_N"/>
</dbReference>
<keyword evidence="8 14" id="KW-0456">Lyase</keyword>
<comment type="catalytic activity">
    <reaction evidence="12">
        <text>N(6)-(1,2-dicarboxyethyl)-AMP = fumarate + AMP</text>
        <dbReference type="Rhea" id="RHEA:16853"/>
        <dbReference type="ChEBI" id="CHEBI:29806"/>
        <dbReference type="ChEBI" id="CHEBI:57567"/>
        <dbReference type="ChEBI" id="CHEBI:456215"/>
        <dbReference type="EC" id="4.3.2.2"/>
    </reaction>
    <physiologicalReaction direction="left-to-right" evidence="12">
        <dbReference type="Rhea" id="RHEA:16854"/>
    </physiologicalReaction>
</comment>
<dbReference type="InterPro" id="IPR000362">
    <property type="entry name" value="Fumarate_lyase_fam"/>
</dbReference>
<dbReference type="GO" id="GO:0004018">
    <property type="term" value="F:N6-(1,2-dicarboxyethyl)AMP AMP-lyase (fumarate-forming) activity"/>
    <property type="evidence" value="ECO:0007669"/>
    <property type="project" value="UniProtKB-UniRule"/>
</dbReference>
<proteinExistence type="inferred from homology"/>
<feature type="domain" description="Fumarate lyase N-terminal" evidence="15">
    <location>
        <begin position="14"/>
        <end position="312"/>
    </location>
</feature>
<comment type="pathway">
    <text evidence="2 14">Purine metabolism; AMP biosynthesis via de novo pathway; AMP from IMP: step 2/2.</text>
</comment>
<dbReference type="FunFam" id="1.10.275.10:FF:000003">
    <property type="entry name" value="Adenylosuccinate lyase"/>
    <property type="match status" value="1"/>
</dbReference>
<dbReference type="Proteomes" id="UP000186277">
    <property type="component" value="Unassembled WGS sequence"/>
</dbReference>
<evidence type="ECO:0000313" key="17">
    <source>
        <dbReference type="EMBL" id="OKP08885.1"/>
    </source>
</evidence>
<dbReference type="UniPathway" id="UPA00075">
    <property type="reaction ID" value="UER00336"/>
</dbReference>
<keyword evidence="7 14" id="KW-0658">Purine biosynthesis</keyword>
<dbReference type="InterPro" id="IPR004769">
    <property type="entry name" value="Pur_lyase"/>
</dbReference>
<dbReference type="PANTHER" id="PTHR43411:SF1">
    <property type="entry name" value="ADENYLOSUCCINATE LYASE"/>
    <property type="match status" value="1"/>
</dbReference>
<evidence type="ECO:0000256" key="13">
    <source>
        <dbReference type="NCBIfam" id="TIGR00928"/>
    </source>
</evidence>
<dbReference type="EMBL" id="MKGR01000002">
    <property type="protein sequence ID" value="OKP08885.1"/>
    <property type="molecule type" value="Genomic_DNA"/>
</dbReference>
<gene>
    <name evidence="17" type="ORF">Xentx_00558</name>
</gene>
<dbReference type="PANTHER" id="PTHR43411">
    <property type="entry name" value="ADENYLOSUCCINATE LYASE"/>
    <property type="match status" value="1"/>
</dbReference>
<dbReference type="SUPFAM" id="SSF48557">
    <property type="entry name" value="L-aspartase-like"/>
    <property type="match status" value="1"/>
</dbReference>
<evidence type="ECO:0000259" key="16">
    <source>
        <dbReference type="Pfam" id="PF08328"/>
    </source>
</evidence>
<dbReference type="NCBIfam" id="NF006764">
    <property type="entry name" value="PRK09285.1"/>
    <property type="match status" value="1"/>
</dbReference>
<accession>A0A1Q5U8R5</accession>
<comment type="caution">
    <text evidence="17">The sequence shown here is derived from an EMBL/GenBank/DDBJ whole genome shotgun (WGS) entry which is preliminary data.</text>
</comment>
<dbReference type="UniPathway" id="UPA00074">
    <property type="reaction ID" value="UER00132"/>
</dbReference>
<dbReference type="FunFam" id="1.20.200.10:FF:000004">
    <property type="entry name" value="Adenylosuccinate lyase"/>
    <property type="match status" value="1"/>
</dbReference>
<comment type="pathway">
    <text evidence="1 14">Purine metabolism; IMP biosynthesis via de novo pathway; 5-amino-1-(5-phospho-D-ribosyl)imidazole-4-carboxamide from 5-amino-1-(5-phospho-D-ribosyl)imidazole-4-carboxylate: step 2/2.</text>
</comment>
<evidence type="ECO:0000256" key="10">
    <source>
        <dbReference type="ARBA" id="ARBA00025012"/>
    </source>
</evidence>
<evidence type="ECO:0000256" key="1">
    <source>
        <dbReference type="ARBA" id="ARBA00004706"/>
    </source>
</evidence>
<evidence type="ECO:0000259" key="15">
    <source>
        <dbReference type="Pfam" id="PF00206"/>
    </source>
</evidence>
<dbReference type="InterPro" id="IPR024083">
    <property type="entry name" value="Fumarase/histidase_N"/>
</dbReference>
<dbReference type="GO" id="GO:0070626">
    <property type="term" value="F:(S)-2-(5-amino-1-(5-phospho-D-ribosyl)imidazole-4-carboxamido) succinate lyase (fumarate-forming) activity"/>
    <property type="evidence" value="ECO:0007669"/>
    <property type="project" value="RHEA"/>
</dbReference>
<comment type="similarity">
    <text evidence="3 14">Belongs to the lyase 1 family. Adenylosuccinate lyase subfamily.</text>
</comment>
<dbReference type="PRINTS" id="PR00149">
    <property type="entry name" value="FUMRATELYASE"/>
</dbReference>
<dbReference type="NCBIfam" id="TIGR00928">
    <property type="entry name" value="purB"/>
    <property type="match status" value="1"/>
</dbReference>
<dbReference type="RefSeq" id="WP_074018752.1">
    <property type="nucleotide sequence ID" value="NZ_CAWMWP010000043.1"/>
</dbReference>
<dbReference type="EC" id="4.3.2.2" evidence="5 13"/>
<comment type="catalytic activity">
    <reaction evidence="9">
        <text>(2S)-2-[5-amino-1-(5-phospho-beta-D-ribosyl)imidazole-4-carboxamido]succinate = 5-amino-1-(5-phospho-beta-D-ribosyl)imidazole-4-carboxamide + fumarate</text>
        <dbReference type="Rhea" id="RHEA:23920"/>
        <dbReference type="ChEBI" id="CHEBI:29806"/>
        <dbReference type="ChEBI" id="CHEBI:58443"/>
        <dbReference type="ChEBI" id="CHEBI:58475"/>
        <dbReference type="EC" id="4.3.2.2"/>
    </reaction>
    <physiologicalReaction direction="left-to-right" evidence="9">
        <dbReference type="Rhea" id="RHEA:23921"/>
    </physiologicalReaction>
</comment>
<keyword evidence="18" id="KW-1185">Reference proteome</keyword>
<organism evidence="17 18">
    <name type="scientific">Xenorhabdus thuongxuanensis</name>
    <dbReference type="NCBI Taxonomy" id="1873484"/>
    <lineage>
        <taxon>Bacteria</taxon>
        <taxon>Pseudomonadati</taxon>
        <taxon>Pseudomonadota</taxon>
        <taxon>Gammaproteobacteria</taxon>
        <taxon>Enterobacterales</taxon>
        <taxon>Morganellaceae</taxon>
        <taxon>Xenorhabdus</taxon>
    </lineage>
</organism>
<dbReference type="Gene3D" id="1.10.275.10">
    <property type="entry name" value="Fumarase/aspartase (N-terminal domain)"/>
    <property type="match status" value="1"/>
</dbReference>
<dbReference type="Gene3D" id="1.10.40.30">
    <property type="entry name" value="Fumarase/aspartase (C-terminal domain)"/>
    <property type="match status" value="1"/>
</dbReference>
<dbReference type="InterPro" id="IPR020557">
    <property type="entry name" value="Fumarate_lyase_CS"/>
</dbReference>
<evidence type="ECO:0000256" key="8">
    <source>
        <dbReference type="ARBA" id="ARBA00023239"/>
    </source>
</evidence>
<feature type="domain" description="Adenylosuccinate lyase PurB C-terminal" evidence="16">
    <location>
        <begin position="331"/>
        <end position="445"/>
    </location>
</feature>
<dbReference type="PROSITE" id="PS00163">
    <property type="entry name" value="FUMARATE_LYASES"/>
    <property type="match status" value="1"/>
</dbReference>
<dbReference type="OrthoDB" id="9768878at2"/>
<evidence type="ECO:0000256" key="5">
    <source>
        <dbReference type="ARBA" id="ARBA00012339"/>
    </source>
</evidence>
<dbReference type="Pfam" id="PF00206">
    <property type="entry name" value="Lyase_1"/>
    <property type="match status" value="1"/>
</dbReference>
<evidence type="ECO:0000256" key="7">
    <source>
        <dbReference type="ARBA" id="ARBA00022755"/>
    </source>
</evidence>
<dbReference type="CDD" id="cd01598">
    <property type="entry name" value="PurB"/>
    <property type="match status" value="1"/>
</dbReference>
<dbReference type="InterPro" id="IPR008948">
    <property type="entry name" value="L-Aspartase-like"/>
</dbReference>
<dbReference type="InterPro" id="IPR013539">
    <property type="entry name" value="PurB_C"/>
</dbReference>
<sequence>MELSSLTAVSPIDGRYGDKVSALRSIFSEFGLLKFRVQVEVRWLQKLAATTEIKEVPAFDANANAYLDEIIANFNEQDALRIKEIERTTNHDVKAVEYFLKEKVAHIPALHQVAEFIHFACTSEDINNLSHALMLKTAREEVLLPQWRQIIDTMTRMAHDYRDLPLLSRTHGQPATPSTIGKEFANVAYRMKRQFRQLEQVEILGKINGAVGNYNAHLSAYPQVDWHQFSESFVTSLGIQWNPYTTQIEPHDYIAELFDCVARFNTILIDFDRDIWGYIALNHFKQKTIAGEIGSSTMPHKVNPIDFENSEGNLGLANAVLGHLASKLPISRWQRDLTDSTVLRNLGVGLGYALIAYQSTMKGLNKLEVNEQNLLGELDSNWEVLAEPIQTVMRRYSIEKPYEKLKELTRGKRVDAEGMKTFIDGLELPEAEKERLKSMTPANYIGYAISLVDQLK</sequence>
<evidence type="ECO:0000313" key="18">
    <source>
        <dbReference type="Proteomes" id="UP000186277"/>
    </source>
</evidence>
<dbReference type="FunFam" id="1.10.40.30:FF:000004">
    <property type="entry name" value="Adenylosuccinate lyase"/>
    <property type="match status" value="1"/>
</dbReference>